<feature type="chain" id="PRO_5032414657" evidence="2">
    <location>
        <begin position="23"/>
        <end position="146"/>
    </location>
</feature>
<feature type="compositionally biased region" description="Basic and acidic residues" evidence="1">
    <location>
        <begin position="56"/>
        <end position="68"/>
    </location>
</feature>
<feature type="signal peptide" evidence="2">
    <location>
        <begin position="1"/>
        <end position="22"/>
    </location>
</feature>
<name>A0A813LER9_POLGL</name>
<accession>A0A813LER9</accession>
<organism evidence="3 4">
    <name type="scientific">Polarella glacialis</name>
    <name type="common">Dinoflagellate</name>
    <dbReference type="NCBI Taxonomy" id="89957"/>
    <lineage>
        <taxon>Eukaryota</taxon>
        <taxon>Sar</taxon>
        <taxon>Alveolata</taxon>
        <taxon>Dinophyceae</taxon>
        <taxon>Suessiales</taxon>
        <taxon>Suessiaceae</taxon>
        <taxon>Polarella</taxon>
    </lineage>
</organism>
<protein>
    <submittedName>
        <fullName evidence="3">Uncharacterized protein</fullName>
    </submittedName>
</protein>
<evidence type="ECO:0000313" key="4">
    <source>
        <dbReference type="Proteomes" id="UP000626109"/>
    </source>
</evidence>
<feature type="region of interest" description="Disordered" evidence="1">
    <location>
        <begin position="29"/>
        <end position="68"/>
    </location>
</feature>
<dbReference type="Proteomes" id="UP000626109">
    <property type="component" value="Unassembled WGS sequence"/>
</dbReference>
<evidence type="ECO:0000313" key="3">
    <source>
        <dbReference type="EMBL" id="CAE8725502.1"/>
    </source>
</evidence>
<evidence type="ECO:0000256" key="1">
    <source>
        <dbReference type="SAM" id="MobiDB-lite"/>
    </source>
</evidence>
<reference evidence="3" key="1">
    <citation type="submission" date="2021-02" db="EMBL/GenBank/DDBJ databases">
        <authorList>
            <person name="Dougan E. K."/>
            <person name="Rhodes N."/>
            <person name="Thang M."/>
            <person name="Chan C."/>
        </authorList>
    </citation>
    <scope>NUCLEOTIDE SEQUENCE</scope>
</reference>
<feature type="compositionally biased region" description="Basic and acidic residues" evidence="1">
    <location>
        <begin position="29"/>
        <end position="48"/>
    </location>
</feature>
<comment type="caution">
    <text evidence="3">The sequence shown here is derived from an EMBL/GenBank/DDBJ whole genome shotgun (WGS) entry which is preliminary data.</text>
</comment>
<proteinExistence type="predicted"/>
<gene>
    <name evidence="3" type="ORF">PGLA2088_LOCUS44148</name>
</gene>
<evidence type="ECO:0000256" key="2">
    <source>
        <dbReference type="SAM" id="SignalP"/>
    </source>
</evidence>
<dbReference type="EMBL" id="CAJNNW010035081">
    <property type="protein sequence ID" value="CAE8725502.1"/>
    <property type="molecule type" value="Genomic_DNA"/>
</dbReference>
<sequence length="146" mass="16150">MSYMHLLKYMFLCAPTVWVANGWLGPTHGGREAQGDHDGARQEHRDAAKPAGAGQEHGRQPHELDRDVEVPKWRDALAASVCAGGDAELRRCVHEERPECDGLKHPPLNCLVLWPHVIINKLADWKPVCSETDFAAAPITFGATIR</sequence>
<keyword evidence="2" id="KW-0732">Signal</keyword>
<dbReference type="AlphaFoldDB" id="A0A813LER9"/>